<feature type="transmembrane region" description="Helical" evidence="6">
    <location>
        <begin position="110"/>
        <end position="129"/>
    </location>
</feature>
<evidence type="ECO:0000256" key="2">
    <source>
        <dbReference type="ARBA" id="ARBA00007375"/>
    </source>
</evidence>
<evidence type="ECO:0000256" key="5">
    <source>
        <dbReference type="ARBA" id="ARBA00023136"/>
    </source>
</evidence>
<evidence type="ECO:0000313" key="8">
    <source>
        <dbReference type="Proteomes" id="UP000289734"/>
    </source>
</evidence>
<feature type="transmembrane region" description="Helical" evidence="6">
    <location>
        <begin position="7"/>
        <end position="24"/>
    </location>
</feature>
<dbReference type="InterPro" id="IPR012506">
    <property type="entry name" value="TMEM86B-like"/>
</dbReference>
<keyword evidence="4 6" id="KW-1133">Transmembrane helix</keyword>
<evidence type="ECO:0000256" key="4">
    <source>
        <dbReference type="ARBA" id="ARBA00022989"/>
    </source>
</evidence>
<feature type="transmembrane region" description="Helical" evidence="6">
    <location>
        <begin position="79"/>
        <end position="98"/>
    </location>
</feature>
<evidence type="ECO:0000256" key="3">
    <source>
        <dbReference type="ARBA" id="ARBA00022692"/>
    </source>
</evidence>
<comment type="caution">
    <text evidence="7">The sequence shown here is derived from an EMBL/GenBank/DDBJ whole genome shotgun (WGS) entry which is preliminary data.</text>
</comment>
<evidence type="ECO:0000313" key="7">
    <source>
        <dbReference type="EMBL" id="RXR32212.1"/>
    </source>
</evidence>
<feature type="transmembrane region" description="Helical" evidence="6">
    <location>
        <begin position="198"/>
        <end position="219"/>
    </location>
</feature>
<evidence type="ECO:0000256" key="1">
    <source>
        <dbReference type="ARBA" id="ARBA00004141"/>
    </source>
</evidence>
<feature type="transmembrane region" description="Helical" evidence="6">
    <location>
        <begin position="30"/>
        <end position="46"/>
    </location>
</feature>
<reference evidence="8" key="1">
    <citation type="submission" date="2019-01" db="EMBL/GenBank/DDBJ databases">
        <title>Cytophagaceae bacterium strain CAR-16.</title>
        <authorList>
            <person name="Chen W.-M."/>
        </authorList>
    </citation>
    <scope>NUCLEOTIDE SEQUENCE [LARGE SCALE GENOMIC DNA]</scope>
    <source>
        <strain evidence="8">ICH-30</strain>
    </source>
</reference>
<accession>A0A4Q1KQP4</accession>
<proteinExistence type="inferred from homology"/>
<sequence length="229" mass="27079">MNKQKPAFYLYIISSLLVLTAILFDIQELELFAKPIVIPAIFFYYLQHRFKRMNWWFSISLLACFVGDMLVLLDADIDVLWIILCFFISYCILIKFGIDDLVPQKLSISNIFLGILIIVFLLFVLFSIIDLIEPESTERYIIFLFYGFTLLILTVISLINFFSEASKAALYFSIMALCIVISDVFYSFYHFIEPIDMFNYINIFFQLITYYCMVSYFLVRIEKPSKFNR</sequence>
<comment type="similarity">
    <text evidence="2">Belongs to the TMEM86 family.</text>
</comment>
<dbReference type="Pfam" id="PF07947">
    <property type="entry name" value="YhhN"/>
    <property type="match status" value="1"/>
</dbReference>
<dbReference type="GO" id="GO:0016020">
    <property type="term" value="C:membrane"/>
    <property type="evidence" value="ECO:0007669"/>
    <property type="project" value="UniProtKB-SubCell"/>
</dbReference>
<feature type="transmembrane region" description="Helical" evidence="6">
    <location>
        <begin position="53"/>
        <end position="73"/>
    </location>
</feature>
<name>A0A4Q1KQP4_9FLAO</name>
<dbReference type="RefSeq" id="WP_129464327.1">
    <property type="nucleotide sequence ID" value="NZ_JACSXZ010000001.1"/>
</dbReference>
<protein>
    <recommendedName>
        <fullName evidence="9">Lysoplasmalogenase</fullName>
    </recommendedName>
</protein>
<keyword evidence="3 6" id="KW-0812">Transmembrane</keyword>
<evidence type="ECO:0008006" key="9">
    <source>
        <dbReference type="Google" id="ProtNLM"/>
    </source>
</evidence>
<keyword evidence="5 6" id="KW-0472">Membrane</keyword>
<feature type="transmembrane region" description="Helical" evidence="6">
    <location>
        <begin position="141"/>
        <end position="162"/>
    </location>
</feature>
<feature type="transmembrane region" description="Helical" evidence="6">
    <location>
        <begin position="169"/>
        <end position="192"/>
    </location>
</feature>
<dbReference type="AlphaFoldDB" id="A0A4Q1KQP4"/>
<organism evidence="7 8">
    <name type="scientific">Flavobacterium piscinae</name>
    <dbReference type="NCBI Taxonomy" id="2506424"/>
    <lineage>
        <taxon>Bacteria</taxon>
        <taxon>Pseudomonadati</taxon>
        <taxon>Bacteroidota</taxon>
        <taxon>Flavobacteriia</taxon>
        <taxon>Flavobacteriales</taxon>
        <taxon>Flavobacteriaceae</taxon>
        <taxon>Flavobacterium</taxon>
    </lineage>
</organism>
<dbReference type="EMBL" id="SBKQ01000007">
    <property type="protein sequence ID" value="RXR32212.1"/>
    <property type="molecule type" value="Genomic_DNA"/>
</dbReference>
<keyword evidence="8" id="KW-1185">Reference proteome</keyword>
<gene>
    <name evidence="7" type="ORF">EQG68_08195</name>
</gene>
<dbReference type="Proteomes" id="UP000289734">
    <property type="component" value="Unassembled WGS sequence"/>
</dbReference>
<evidence type="ECO:0000256" key="6">
    <source>
        <dbReference type="SAM" id="Phobius"/>
    </source>
</evidence>
<comment type="subcellular location">
    <subcellularLocation>
        <location evidence="1">Membrane</location>
        <topology evidence="1">Multi-pass membrane protein</topology>
    </subcellularLocation>
</comment>
<dbReference type="OrthoDB" id="1377116at2"/>